<gene>
    <name evidence="8" type="ORF">C7B81_08710</name>
</gene>
<reference evidence="8 9" key="2">
    <citation type="submission" date="2018-03" db="EMBL/GenBank/DDBJ databases">
        <title>The ancient ancestry and fast evolution of plastids.</title>
        <authorList>
            <person name="Moore K.R."/>
            <person name="Magnabosco C."/>
            <person name="Momper L."/>
            <person name="Gold D.A."/>
            <person name="Bosak T."/>
            <person name="Fournier G.P."/>
        </authorList>
    </citation>
    <scope>NUCLEOTIDE SEQUENCE [LARGE SCALE GENOMIC DNA]</scope>
    <source>
        <strain evidence="8 9">CCALA 015</strain>
    </source>
</reference>
<comment type="caution">
    <text evidence="8">The sequence shown here is derived from an EMBL/GenBank/DDBJ whole genome shotgun (WGS) entry which is preliminary data.</text>
</comment>
<feature type="region of interest" description="Disordered" evidence="4">
    <location>
        <begin position="441"/>
        <end position="468"/>
    </location>
</feature>
<dbReference type="Pfam" id="PF25967">
    <property type="entry name" value="RND-MFP_C"/>
    <property type="match status" value="1"/>
</dbReference>
<dbReference type="Pfam" id="PF25954">
    <property type="entry name" value="Beta-barrel_RND_2"/>
    <property type="match status" value="1"/>
</dbReference>
<evidence type="ECO:0000259" key="5">
    <source>
        <dbReference type="Pfam" id="PF25881"/>
    </source>
</evidence>
<evidence type="ECO:0000256" key="4">
    <source>
        <dbReference type="SAM" id="MobiDB-lite"/>
    </source>
</evidence>
<dbReference type="Gene3D" id="2.40.30.170">
    <property type="match status" value="1"/>
</dbReference>
<dbReference type="Pfam" id="PF25881">
    <property type="entry name" value="HH_YBHG"/>
    <property type="match status" value="1"/>
</dbReference>
<dbReference type="InterPro" id="IPR058792">
    <property type="entry name" value="Beta-barrel_RND_2"/>
</dbReference>
<evidence type="ECO:0000259" key="7">
    <source>
        <dbReference type="Pfam" id="PF25967"/>
    </source>
</evidence>
<dbReference type="PANTHER" id="PTHR32347">
    <property type="entry name" value="EFFLUX SYSTEM COMPONENT YKNX-RELATED"/>
    <property type="match status" value="1"/>
</dbReference>
<dbReference type="RefSeq" id="WP_106220875.1">
    <property type="nucleotide sequence ID" value="NZ_PVWP01000005.1"/>
</dbReference>
<accession>A0ABX5F7J9</accession>
<feature type="domain" description="CusB-like beta-barrel" evidence="6">
    <location>
        <begin position="302"/>
        <end position="375"/>
    </location>
</feature>
<keyword evidence="3" id="KW-0175">Coiled coil</keyword>
<dbReference type="NCBIfam" id="TIGR01730">
    <property type="entry name" value="RND_mfp"/>
    <property type="match status" value="1"/>
</dbReference>
<protein>
    <submittedName>
        <fullName evidence="8">Efflux transporter periplasmic adaptor subunit</fullName>
    </submittedName>
</protein>
<reference evidence="8 9" key="1">
    <citation type="submission" date="2018-02" db="EMBL/GenBank/DDBJ databases">
        <authorList>
            <person name="Moore K."/>
            <person name="Momper L."/>
        </authorList>
    </citation>
    <scope>NUCLEOTIDE SEQUENCE [LARGE SCALE GENOMIC DNA]</scope>
    <source>
        <strain evidence="8 9">CCALA 015</strain>
    </source>
</reference>
<evidence type="ECO:0000256" key="3">
    <source>
        <dbReference type="ARBA" id="ARBA00023054"/>
    </source>
</evidence>
<feature type="region of interest" description="Disordered" evidence="4">
    <location>
        <begin position="1"/>
        <end position="27"/>
    </location>
</feature>
<dbReference type="Proteomes" id="UP000238218">
    <property type="component" value="Unassembled WGS sequence"/>
</dbReference>
<comment type="subcellular location">
    <subcellularLocation>
        <location evidence="1">Cell envelope</location>
    </subcellularLocation>
</comment>
<dbReference type="Gene3D" id="2.40.50.100">
    <property type="match status" value="1"/>
</dbReference>
<dbReference type="InterPro" id="IPR059052">
    <property type="entry name" value="HH_YbhG-like"/>
</dbReference>
<dbReference type="InterPro" id="IPR006143">
    <property type="entry name" value="RND_pump_MFP"/>
</dbReference>
<keyword evidence="9" id="KW-1185">Reference proteome</keyword>
<feature type="domain" description="YbhG-like alpha-helical hairpin" evidence="5">
    <location>
        <begin position="124"/>
        <end position="253"/>
    </location>
</feature>
<dbReference type="SUPFAM" id="SSF111369">
    <property type="entry name" value="HlyD-like secretion proteins"/>
    <property type="match status" value="2"/>
</dbReference>
<evidence type="ECO:0000256" key="1">
    <source>
        <dbReference type="ARBA" id="ARBA00004196"/>
    </source>
</evidence>
<organism evidence="8 9">
    <name type="scientific">Aphanothece cf. minutissima CCALA 015</name>
    <dbReference type="NCBI Taxonomy" id="2107695"/>
    <lineage>
        <taxon>Bacteria</taxon>
        <taxon>Bacillati</taxon>
        <taxon>Cyanobacteriota</taxon>
        <taxon>Cyanophyceae</taxon>
        <taxon>Oscillatoriophycideae</taxon>
        <taxon>Chroococcales</taxon>
        <taxon>Aphanothecaceae</taxon>
        <taxon>Aphanothece</taxon>
    </lineage>
</organism>
<comment type="similarity">
    <text evidence="2">Belongs to the membrane fusion protein (MFP) (TC 8.A.1) family.</text>
</comment>
<evidence type="ECO:0000313" key="8">
    <source>
        <dbReference type="EMBL" id="PSB37582.1"/>
    </source>
</evidence>
<evidence type="ECO:0000313" key="9">
    <source>
        <dbReference type="Proteomes" id="UP000238218"/>
    </source>
</evidence>
<feature type="compositionally biased region" description="Low complexity" evidence="4">
    <location>
        <begin position="16"/>
        <end position="27"/>
    </location>
</feature>
<dbReference type="Gene3D" id="2.40.420.20">
    <property type="match status" value="1"/>
</dbReference>
<dbReference type="PANTHER" id="PTHR32347:SF14">
    <property type="entry name" value="EFFLUX SYSTEM COMPONENT YKNX-RELATED"/>
    <property type="match status" value="1"/>
</dbReference>
<dbReference type="EMBL" id="PVWP01000005">
    <property type="protein sequence ID" value="PSB37582.1"/>
    <property type="molecule type" value="Genomic_DNA"/>
</dbReference>
<proteinExistence type="inferred from homology"/>
<evidence type="ECO:0000256" key="2">
    <source>
        <dbReference type="ARBA" id="ARBA00009477"/>
    </source>
</evidence>
<feature type="domain" description="Multidrug resistance protein MdtA-like C-terminal permuted SH3" evidence="7">
    <location>
        <begin position="382"/>
        <end position="439"/>
    </location>
</feature>
<sequence>MLQTPLRQSPTPPASARPGAASALSPAGTPWSRWKLIAAGSLTLCLAGGGWLSWHQGQVRARQAALLAQTAVVERSNVVLQVTASGSIRPTTPVNISPKQPGRVTALFVDQGDRVKAGQVLARMDDSNLRGTLQSALGTLAAAEANLQKLRAGNRPQEIEAARRNLQAAEADQIAVRSAYLSNQQLYRSGAIARVSFDASRSAFLASEARVRSLRAQMDLARAGSRAEDITTAAAQVLQARGDLATIQAQVNDTVIRAPFAGVISQKYADVGAFVTPTTSASATSSATSSSILALASELEAVANVAEVDVGAIRPGQPVDLQVDAFPRQVFRGTVRLVAPEAVVEQNVTSFQVRIALAADARSQLRSGMNLTANVRVGRRSDALLIPTPAIVSERDGTGVMRPGDSGEPSFQPVQVGVTIGNRTEVLRGLKAGDRVYVSVPGRRQPNARPVSGASPFQQQRGPGRMPR</sequence>
<dbReference type="InterPro" id="IPR058627">
    <property type="entry name" value="MdtA-like_C"/>
</dbReference>
<name>A0ABX5F7J9_9CHRO</name>
<dbReference type="InterPro" id="IPR050465">
    <property type="entry name" value="UPF0194_transport"/>
</dbReference>
<evidence type="ECO:0000259" key="6">
    <source>
        <dbReference type="Pfam" id="PF25954"/>
    </source>
</evidence>